<proteinExistence type="predicted"/>
<gene>
    <name evidence="2" type="ORF">METZ01_LOCUS478954</name>
</gene>
<sequence length="218" mass="24207">MSKKSTPPLEPDNNKAPKESPSAPEQSADSQAVEAASQSGYDWNSMLLPEDAAGDFRTTEVPGVPRLKRPPNTQFFRTRKGHCGNIYTLETDYDGERTVYLVPPLIAEQLPEEAAIKPKRAVVCVTREGGQHLWLISLGGTDTWTQSAIKATELAEKQWVRATSSRSLGEYRCVTAEGIDEQPKWPKESFIDILSRAFDGRVIDTLNHAIIRQLKGLE</sequence>
<reference evidence="2" key="1">
    <citation type="submission" date="2018-05" db="EMBL/GenBank/DDBJ databases">
        <authorList>
            <person name="Lanie J.A."/>
            <person name="Ng W.-L."/>
            <person name="Kazmierczak K.M."/>
            <person name="Andrzejewski T.M."/>
            <person name="Davidsen T.M."/>
            <person name="Wayne K.J."/>
            <person name="Tettelin H."/>
            <person name="Glass J.I."/>
            <person name="Rusch D."/>
            <person name="Podicherti R."/>
            <person name="Tsui H.-C.T."/>
            <person name="Winkler M.E."/>
        </authorList>
    </citation>
    <scope>NUCLEOTIDE SEQUENCE</scope>
</reference>
<feature type="compositionally biased region" description="Polar residues" evidence="1">
    <location>
        <begin position="23"/>
        <end position="41"/>
    </location>
</feature>
<dbReference type="AlphaFoldDB" id="A0A383C261"/>
<feature type="region of interest" description="Disordered" evidence="1">
    <location>
        <begin position="1"/>
        <end position="41"/>
    </location>
</feature>
<accession>A0A383C261</accession>
<evidence type="ECO:0000256" key="1">
    <source>
        <dbReference type="SAM" id="MobiDB-lite"/>
    </source>
</evidence>
<name>A0A383C261_9ZZZZ</name>
<evidence type="ECO:0000313" key="2">
    <source>
        <dbReference type="EMBL" id="SVE26100.1"/>
    </source>
</evidence>
<dbReference type="EMBL" id="UINC01205085">
    <property type="protein sequence ID" value="SVE26100.1"/>
    <property type="molecule type" value="Genomic_DNA"/>
</dbReference>
<organism evidence="2">
    <name type="scientific">marine metagenome</name>
    <dbReference type="NCBI Taxonomy" id="408172"/>
    <lineage>
        <taxon>unclassified sequences</taxon>
        <taxon>metagenomes</taxon>
        <taxon>ecological metagenomes</taxon>
    </lineage>
</organism>
<protein>
    <submittedName>
        <fullName evidence="2">Uncharacterized protein</fullName>
    </submittedName>
</protein>